<evidence type="ECO:0000313" key="6">
    <source>
        <dbReference type="Proteomes" id="UP001139028"/>
    </source>
</evidence>
<dbReference type="EMBL" id="JALBWM010000048">
    <property type="protein sequence ID" value="MCO1335078.1"/>
    <property type="molecule type" value="Genomic_DNA"/>
</dbReference>
<comment type="caution">
    <text evidence="5">The sequence shown here is derived from an EMBL/GenBank/DDBJ whole genome shotgun (WGS) entry which is preliminary data.</text>
</comment>
<evidence type="ECO:0000259" key="4">
    <source>
        <dbReference type="Pfam" id="PF01494"/>
    </source>
</evidence>
<evidence type="ECO:0000256" key="3">
    <source>
        <dbReference type="ARBA" id="ARBA00022827"/>
    </source>
</evidence>
<dbReference type="InterPro" id="IPR002938">
    <property type="entry name" value="FAD-bd"/>
</dbReference>
<protein>
    <submittedName>
        <fullName evidence="5">FAD-dependent monooxygenase</fullName>
    </submittedName>
</protein>
<dbReference type="Gene3D" id="3.30.70.2450">
    <property type="match status" value="1"/>
</dbReference>
<dbReference type="GO" id="GO:0016709">
    <property type="term" value="F:oxidoreductase activity, acting on paired donors, with incorporation or reduction of molecular oxygen, NAD(P)H as one donor, and incorporation of one atom of oxygen"/>
    <property type="evidence" value="ECO:0007669"/>
    <property type="project" value="UniProtKB-ARBA"/>
</dbReference>
<dbReference type="PANTHER" id="PTHR43004:SF19">
    <property type="entry name" value="BINDING MONOOXYGENASE, PUTATIVE (JCVI)-RELATED"/>
    <property type="match status" value="1"/>
</dbReference>
<dbReference type="PRINTS" id="PR00420">
    <property type="entry name" value="RNGMNOXGNASE"/>
</dbReference>
<evidence type="ECO:0000256" key="2">
    <source>
        <dbReference type="ARBA" id="ARBA00022630"/>
    </source>
</evidence>
<feature type="domain" description="FAD-binding" evidence="4">
    <location>
        <begin position="2"/>
        <end position="310"/>
    </location>
</feature>
<keyword evidence="5" id="KW-0503">Monooxygenase</keyword>
<keyword evidence="6" id="KW-1185">Reference proteome</keyword>
<keyword evidence="2" id="KW-0285">Flavoprotein</keyword>
<reference evidence="5" key="1">
    <citation type="journal article" date="2022" name="Arch. Microbiol.">
        <title>Microbulbifer okhotskensis sp. nov., isolated from a deep bottom sediment of the Okhotsk Sea.</title>
        <authorList>
            <person name="Romanenko L."/>
            <person name="Kurilenko V."/>
            <person name="Otstavnykh N."/>
            <person name="Velansky P."/>
            <person name="Isaeva M."/>
            <person name="Mikhailov V."/>
        </authorList>
    </citation>
    <scope>NUCLEOTIDE SEQUENCE</scope>
    <source>
        <strain evidence="5">OS29</strain>
    </source>
</reference>
<dbReference type="SUPFAM" id="SSF51905">
    <property type="entry name" value="FAD/NAD(P)-binding domain"/>
    <property type="match status" value="1"/>
</dbReference>
<evidence type="ECO:0000256" key="1">
    <source>
        <dbReference type="ARBA" id="ARBA00001974"/>
    </source>
</evidence>
<dbReference type="InterPro" id="IPR050641">
    <property type="entry name" value="RIFMO-like"/>
</dbReference>
<dbReference type="InterPro" id="IPR036188">
    <property type="entry name" value="FAD/NAD-bd_sf"/>
</dbReference>
<dbReference type="RefSeq" id="WP_252467515.1">
    <property type="nucleotide sequence ID" value="NZ_JALBWM010000048.1"/>
</dbReference>
<dbReference type="AlphaFoldDB" id="A0A9X2ESR6"/>
<dbReference type="Pfam" id="PF01494">
    <property type="entry name" value="FAD_binding_3"/>
    <property type="match status" value="1"/>
</dbReference>
<sequence>MDILIAGAGPTGLTAAVALASKGADCRIVELRNGPSELSRAAGILPGTIDALNGLGVADAFLSEATPLRKIHLLRDEKTLAHIDNRETIFRDRVPLGLPQNRTEDILRGVLSGRGLKVEYGLSAANITTTPDKADVNFSDGSSDSFDWVIAADGIQPVIRQQLKIQYPGIDLPTRWSIADVDLNGSFDPEEVTLDLYGSNGQFTLILPIEKRRARIASSAENALSAMRLPLEVAGIRKEAAFKISIRQAQTYRKNRVLLAGNAAHCHSPVGGKGMNLGMADAIAAAASVLSGSADHYSSERYRAGEKVIKKTELTRRLISSGNPPARSVLWLSAKGISSMPMLHRAFMAQWIAV</sequence>
<dbReference type="Gene3D" id="3.50.50.60">
    <property type="entry name" value="FAD/NAD(P)-binding domain"/>
    <property type="match status" value="1"/>
</dbReference>
<keyword evidence="5" id="KW-0560">Oxidoreductase</keyword>
<gene>
    <name evidence="5" type="ORF">MO867_12115</name>
</gene>
<accession>A0A9X2ESR6</accession>
<dbReference type="PANTHER" id="PTHR43004">
    <property type="entry name" value="TRK SYSTEM POTASSIUM UPTAKE PROTEIN"/>
    <property type="match status" value="1"/>
</dbReference>
<evidence type="ECO:0000313" key="5">
    <source>
        <dbReference type="EMBL" id="MCO1335078.1"/>
    </source>
</evidence>
<keyword evidence="3" id="KW-0274">FAD</keyword>
<dbReference type="GO" id="GO:0071949">
    <property type="term" value="F:FAD binding"/>
    <property type="evidence" value="ECO:0007669"/>
    <property type="project" value="InterPro"/>
</dbReference>
<dbReference type="Proteomes" id="UP001139028">
    <property type="component" value="Unassembled WGS sequence"/>
</dbReference>
<organism evidence="5 6">
    <name type="scientific">Microbulbifer okhotskensis</name>
    <dbReference type="NCBI Taxonomy" id="2926617"/>
    <lineage>
        <taxon>Bacteria</taxon>
        <taxon>Pseudomonadati</taxon>
        <taxon>Pseudomonadota</taxon>
        <taxon>Gammaproteobacteria</taxon>
        <taxon>Cellvibrionales</taxon>
        <taxon>Microbulbiferaceae</taxon>
        <taxon>Microbulbifer</taxon>
    </lineage>
</organism>
<proteinExistence type="predicted"/>
<comment type="cofactor">
    <cofactor evidence="1">
        <name>FAD</name>
        <dbReference type="ChEBI" id="CHEBI:57692"/>
    </cofactor>
</comment>
<name>A0A9X2ESR6_9GAMM</name>